<reference evidence="3" key="1">
    <citation type="submission" date="2022-09" db="EMBL/GenBank/DDBJ databases">
        <title>Intensive care unit water sources are persistently colonized with multi-drug resistant bacteria and are the site of extensive horizontal gene transfer of antibiotic resistance genes.</title>
        <authorList>
            <person name="Diorio-Toth L."/>
        </authorList>
    </citation>
    <scope>NUCLEOTIDE SEQUENCE</scope>
    <source>
        <strain evidence="3">GD03659</strain>
    </source>
</reference>
<proteinExistence type="inferred from homology"/>
<comment type="caution">
    <text evidence="3">The sequence shown here is derived from an EMBL/GenBank/DDBJ whole genome shotgun (WGS) entry which is preliminary data.</text>
</comment>
<sequence>MAKKLNESQLEAGEASAPSTGIDPEIAAKISAVRTHIRESFGKAVMALMMLPRYRNQTLADLQHLVLEPMMRDRVAIAYPGGEKTGPLADMAGLAIWASVSKEADGRIREQIQAGTFPVRLKAEDWNSGDINWLLDVVAPDQRTTANVIANFKQVVKEGSLRLHPIVTRLVDADTLQRMGAEKISHPASPSVPENATVN</sequence>
<dbReference type="EMBL" id="JAOCKX010000001">
    <property type="protein sequence ID" value="MDH2129609.1"/>
    <property type="molecule type" value="Genomic_DNA"/>
</dbReference>
<evidence type="ECO:0000256" key="1">
    <source>
        <dbReference type="ARBA" id="ARBA00005686"/>
    </source>
</evidence>
<dbReference type="AlphaFoldDB" id="A0AA42WPW3"/>
<evidence type="ECO:0000313" key="3">
    <source>
        <dbReference type="EMBL" id="MDH2129609.1"/>
    </source>
</evidence>
<gene>
    <name evidence="3" type="ORF">N5J77_00615</name>
</gene>
<name>A0AA42WPW3_SPHYA</name>
<dbReference type="Pfam" id="PF02794">
    <property type="entry name" value="HlyC"/>
    <property type="match status" value="1"/>
</dbReference>
<keyword evidence="2" id="KW-0808">Transferase</keyword>
<dbReference type="GO" id="GO:0031640">
    <property type="term" value="P:killing of cells of another organism"/>
    <property type="evidence" value="ECO:0007669"/>
    <property type="project" value="UniProtKB-KW"/>
</dbReference>
<dbReference type="InterPro" id="IPR003996">
    <property type="entry name" value="RTX_toxin-activating_protC_bac"/>
</dbReference>
<dbReference type="RefSeq" id="WP_197421618.1">
    <property type="nucleotide sequence ID" value="NZ_JAOCKX010000001.1"/>
</dbReference>
<dbReference type="GO" id="GO:0009404">
    <property type="term" value="P:toxin metabolic process"/>
    <property type="evidence" value="ECO:0007669"/>
    <property type="project" value="UniProtKB-UniRule"/>
</dbReference>
<keyword evidence="2" id="KW-0012">Acyltransferase</keyword>
<accession>A0AA42WPW3</accession>
<keyword evidence="2" id="KW-0963">Cytoplasm</keyword>
<comment type="similarity">
    <text evidence="1 2">Belongs to the RTX toxin acyltransferase family.</text>
</comment>
<keyword evidence="2" id="KW-0204">Cytolysis</keyword>
<dbReference type="GO" id="GO:0016746">
    <property type="term" value="F:acyltransferase activity"/>
    <property type="evidence" value="ECO:0007669"/>
    <property type="project" value="UniProtKB-UniRule"/>
</dbReference>
<dbReference type="Proteomes" id="UP001162318">
    <property type="component" value="Unassembled WGS sequence"/>
</dbReference>
<organism evidence="3 4">
    <name type="scientific">Sphingobium yanoikuyae</name>
    <name type="common">Sphingomonas yanoikuyae</name>
    <dbReference type="NCBI Taxonomy" id="13690"/>
    <lineage>
        <taxon>Bacteria</taxon>
        <taxon>Pseudomonadati</taxon>
        <taxon>Pseudomonadota</taxon>
        <taxon>Alphaproteobacteria</taxon>
        <taxon>Sphingomonadales</taxon>
        <taxon>Sphingomonadaceae</taxon>
        <taxon>Sphingobium</taxon>
    </lineage>
</organism>
<protein>
    <recommendedName>
        <fullName evidence="2">RTX toxin-activating lysine-acyltransferase</fullName>
        <ecNumber evidence="2">2.3.1.-</ecNumber>
    </recommendedName>
</protein>
<evidence type="ECO:0000256" key="2">
    <source>
        <dbReference type="RuleBase" id="RU368102"/>
    </source>
</evidence>
<dbReference type="GO" id="GO:0005737">
    <property type="term" value="C:cytoplasm"/>
    <property type="evidence" value="ECO:0007669"/>
    <property type="project" value="UniProtKB-SubCell"/>
</dbReference>
<comment type="function">
    <text evidence="2">Involved in fatty acylation of protoxin at internal lysine residues, thereby converting it to the active toxin.</text>
</comment>
<dbReference type="EC" id="2.3.1.-" evidence="2"/>
<comment type="subcellular location">
    <subcellularLocation>
        <location evidence="2">Cytoplasm</location>
    </subcellularLocation>
</comment>
<evidence type="ECO:0000313" key="4">
    <source>
        <dbReference type="Proteomes" id="UP001162318"/>
    </source>
</evidence>